<comment type="caution">
    <text evidence="7">The sequence shown here is derived from an EMBL/GenBank/DDBJ whole genome shotgun (WGS) entry which is preliminary data.</text>
</comment>
<comment type="similarity">
    <text evidence="1 4">Belongs to the D-isomer specific 2-hydroxyacid dehydrogenase family.</text>
</comment>
<dbReference type="PANTHER" id="PTHR42789:SF1">
    <property type="entry name" value="D-ISOMER SPECIFIC 2-HYDROXYACID DEHYDROGENASE FAMILY PROTEIN (AFU_ORTHOLOGUE AFUA_6G10090)"/>
    <property type="match status" value="1"/>
</dbReference>
<reference evidence="7 8" key="1">
    <citation type="submission" date="2024-05" db="EMBL/GenBank/DDBJ databases">
        <title>Roseateles sp. DJS-2-20 16S ribosomal RNA gene Genome sequencing and assembly.</title>
        <authorList>
            <person name="Woo H."/>
        </authorList>
    </citation>
    <scope>NUCLEOTIDE SEQUENCE [LARGE SCALE GENOMIC DNA]</scope>
    <source>
        <strain evidence="7 8">DJS-2-20</strain>
    </source>
</reference>
<feature type="domain" description="D-isomer specific 2-hydroxyacid dehydrogenase catalytic" evidence="5">
    <location>
        <begin position="3"/>
        <end position="294"/>
    </location>
</feature>
<dbReference type="EMBL" id="JBDPZD010000005">
    <property type="protein sequence ID" value="MEO3692931.1"/>
    <property type="molecule type" value="Genomic_DNA"/>
</dbReference>
<dbReference type="InterPro" id="IPR036291">
    <property type="entry name" value="NAD(P)-bd_dom_sf"/>
</dbReference>
<evidence type="ECO:0000259" key="6">
    <source>
        <dbReference type="Pfam" id="PF02826"/>
    </source>
</evidence>
<dbReference type="RefSeq" id="WP_347705753.1">
    <property type="nucleotide sequence ID" value="NZ_JBDPZD010000005.1"/>
</dbReference>
<dbReference type="PANTHER" id="PTHR42789">
    <property type="entry name" value="D-ISOMER SPECIFIC 2-HYDROXYACID DEHYDROGENASE FAMILY PROTEIN (AFU_ORTHOLOGUE AFUA_6G10090)"/>
    <property type="match status" value="1"/>
</dbReference>
<organism evidence="7 8">
    <name type="scientific">Roseateles paludis</name>
    <dbReference type="NCBI Taxonomy" id="3145238"/>
    <lineage>
        <taxon>Bacteria</taxon>
        <taxon>Pseudomonadati</taxon>
        <taxon>Pseudomonadota</taxon>
        <taxon>Betaproteobacteria</taxon>
        <taxon>Burkholderiales</taxon>
        <taxon>Sphaerotilaceae</taxon>
        <taxon>Roseateles</taxon>
    </lineage>
</organism>
<gene>
    <name evidence="7" type="ORF">ABDJ85_15760</name>
</gene>
<feature type="domain" description="D-isomer specific 2-hydroxyacid dehydrogenase NAD-binding" evidence="6">
    <location>
        <begin position="118"/>
        <end position="264"/>
    </location>
</feature>
<protein>
    <submittedName>
        <fullName evidence="7">NAD(P)-dependent oxidoreductase</fullName>
    </submittedName>
</protein>
<accession>A0ABV0G5B8</accession>
<evidence type="ECO:0000313" key="7">
    <source>
        <dbReference type="EMBL" id="MEO3692931.1"/>
    </source>
</evidence>
<dbReference type="InterPro" id="IPR006140">
    <property type="entry name" value="D-isomer_DH_NAD-bd"/>
</dbReference>
<evidence type="ECO:0000256" key="4">
    <source>
        <dbReference type="RuleBase" id="RU003719"/>
    </source>
</evidence>
<dbReference type="InterPro" id="IPR006139">
    <property type="entry name" value="D-isomer_2_OHA_DH_cat_dom"/>
</dbReference>
<name>A0ABV0G5B8_9BURK</name>
<evidence type="ECO:0000256" key="2">
    <source>
        <dbReference type="ARBA" id="ARBA00023002"/>
    </source>
</evidence>
<dbReference type="Proteomes" id="UP001495147">
    <property type="component" value="Unassembled WGS sequence"/>
</dbReference>
<dbReference type="Gene3D" id="3.40.50.720">
    <property type="entry name" value="NAD(P)-binding Rossmann-like Domain"/>
    <property type="match status" value="2"/>
</dbReference>
<dbReference type="SUPFAM" id="SSF52283">
    <property type="entry name" value="Formate/glycerate dehydrogenase catalytic domain-like"/>
    <property type="match status" value="1"/>
</dbReference>
<keyword evidence="8" id="KW-1185">Reference proteome</keyword>
<evidence type="ECO:0000313" key="8">
    <source>
        <dbReference type="Proteomes" id="UP001495147"/>
    </source>
</evidence>
<keyword evidence="2 4" id="KW-0560">Oxidoreductase</keyword>
<evidence type="ECO:0000256" key="1">
    <source>
        <dbReference type="ARBA" id="ARBA00005854"/>
    </source>
</evidence>
<dbReference type="Pfam" id="PF00389">
    <property type="entry name" value="2-Hacid_dh"/>
    <property type="match status" value="1"/>
</dbReference>
<evidence type="ECO:0000259" key="5">
    <source>
        <dbReference type="Pfam" id="PF00389"/>
    </source>
</evidence>
<dbReference type="InterPro" id="IPR050857">
    <property type="entry name" value="D-2-hydroxyacid_DH"/>
</dbReference>
<dbReference type="Pfam" id="PF02826">
    <property type="entry name" value="2-Hacid_dh_C"/>
    <property type="match status" value="1"/>
</dbReference>
<proteinExistence type="inferred from homology"/>
<evidence type="ECO:0000256" key="3">
    <source>
        <dbReference type="ARBA" id="ARBA00023027"/>
    </source>
</evidence>
<keyword evidence="3" id="KW-0520">NAD</keyword>
<sequence>MLEALDAEVVQWLAERHDARFAPELVADPLALRAAVAGARALIAPPDLPIDARLLESADDLCIVARLQGDMVNVDQDLCRARGVEVARVVWSSANAEAEFAVGALLDMFRNPSDGGPKLGRELGCATVGLIGMTPVAQVLAPLLASFGTRVMGYDPSLHASDDEWSRWGVEPLSLMDLLQTVDAVVVLLPSYERFRGVLSARVLSHTRMDQVWVALSPSMLFDELALTDALNRGAIRSIWFDALDPSWLEAGRPLARRRGVRVTERLANQTREAATRAAWAIARRVDEVLSRDVPAVRAAGQRSR</sequence>
<dbReference type="SUPFAM" id="SSF51735">
    <property type="entry name" value="NAD(P)-binding Rossmann-fold domains"/>
    <property type="match status" value="1"/>
</dbReference>